<dbReference type="Pfam" id="PF00069">
    <property type="entry name" value="Pkinase"/>
    <property type="match status" value="1"/>
</dbReference>
<name>A0A061RT39_9CHLO</name>
<dbReference type="PANTHER" id="PTHR24056">
    <property type="entry name" value="CELL DIVISION PROTEIN KINASE"/>
    <property type="match status" value="1"/>
</dbReference>
<organism evidence="11">
    <name type="scientific">Tetraselmis sp. GSL018</name>
    <dbReference type="NCBI Taxonomy" id="582737"/>
    <lineage>
        <taxon>Eukaryota</taxon>
        <taxon>Viridiplantae</taxon>
        <taxon>Chlorophyta</taxon>
        <taxon>core chlorophytes</taxon>
        <taxon>Chlorodendrophyceae</taxon>
        <taxon>Chlorodendrales</taxon>
        <taxon>Chlorodendraceae</taxon>
        <taxon>Tetraselmis</taxon>
    </lineage>
</organism>
<feature type="domain" description="Protein kinase" evidence="10">
    <location>
        <begin position="4"/>
        <end position="138"/>
    </location>
</feature>
<dbReference type="GO" id="GO:0000307">
    <property type="term" value="C:cyclin-dependent protein kinase holoenzyme complex"/>
    <property type="evidence" value="ECO:0007669"/>
    <property type="project" value="TreeGrafter"/>
</dbReference>
<dbReference type="PROSITE" id="PS50011">
    <property type="entry name" value="PROTEIN_KINASE_DOM"/>
    <property type="match status" value="1"/>
</dbReference>
<comment type="catalytic activity">
    <reaction evidence="7">
        <text>L-threonyl-[protein] + ATP = O-phospho-L-threonyl-[protein] + ADP + H(+)</text>
        <dbReference type="Rhea" id="RHEA:46608"/>
        <dbReference type="Rhea" id="RHEA-COMP:11060"/>
        <dbReference type="Rhea" id="RHEA-COMP:11605"/>
        <dbReference type="ChEBI" id="CHEBI:15378"/>
        <dbReference type="ChEBI" id="CHEBI:30013"/>
        <dbReference type="ChEBI" id="CHEBI:30616"/>
        <dbReference type="ChEBI" id="CHEBI:61977"/>
        <dbReference type="ChEBI" id="CHEBI:456216"/>
        <dbReference type="EC" id="2.7.11.22"/>
    </reaction>
</comment>
<evidence type="ECO:0000256" key="5">
    <source>
        <dbReference type="ARBA" id="ARBA00022777"/>
    </source>
</evidence>
<evidence type="ECO:0000256" key="1">
    <source>
        <dbReference type="ARBA" id="ARBA00012425"/>
    </source>
</evidence>
<dbReference type="GO" id="GO:0000082">
    <property type="term" value="P:G1/S transition of mitotic cell cycle"/>
    <property type="evidence" value="ECO:0007669"/>
    <property type="project" value="TreeGrafter"/>
</dbReference>
<dbReference type="Gene3D" id="1.10.510.10">
    <property type="entry name" value="Transferase(Phosphotransferase) domain 1"/>
    <property type="match status" value="1"/>
</dbReference>
<dbReference type="GO" id="GO:0010468">
    <property type="term" value="P:regulation of gene expression"/>
    <property type="evidence" value="ECO:0007669"/>
    <property type="project" value="TreeGrafter"/>
</dbReference>
<dbReference type="EC" id="2.7.11.22" evidence="1"/>
<feature type="binding site" evidence="9">
    <location>
        <position position="33"/>
    </location>
    <ligand>
        <name>ATP</name>
        <dbReference type="ChEBI" id="CHEBI:30616"/>
    </ligand>
</feature>
<evidence type="ECO:0000256" key="3">
    <source>
        <dbReference type="ARBA" id="ARBA00022679"/>
    </source>
</evidence>
<proteinExistence type="predicted"/>
<dbReference type="Gene3D" id="3.30.200.20">
    <property type="entry name" value="Phosphorylase Kinase, domain 1"/>
    <property type="match status" value="1"/>
</dbReference>
<evidence type="ECO:0000313" key="11">
    <source>
        <dbReference type="EMBL" id="JAC73711.1"/>
    </source>
</evidence>
<keyword evidence="6 9" id="KW-0067">ATP-binding</keyword>
<dbReference type="InterPro" id="IPR011009">
    <property type="entry name" value="Kinase-like_dom_sf"/>
</dbReference>
<accession>A0A061RT39</accession>
<evidence type="ECO:0000256" key="8">
    <source>
        <dbReference type="ARBA" id="ARBA00048367"/>
    </source>
</evidence>
<dbReference type="GO" id="GO:0004693">
    <property type="term" value="F:cyclin-dependent protein serine/threonine kinase activity"/>
    <property type="evidence" value="ECO:0007669"/>
    <property type="project" value="UniProtKB-EC"/>
</dbReference>
<comment type="catalytic activity">
    <reaction evidence="8">
        <text>L-seryl-[protein] + ATP = O-phospho-L-seryl-[protein] + ADP + H(+)</text>
        <dbReference type="Rhea" id="RHEA:17989"/>
        <dbReference type="Rhea" id="RHEA-COMP:9863"/>
        <dbReference type="Rhea" id="RHEA-COMP:11604"/>
        <dbReference type="ChEBI" id="CHEBI:15378"/>
        <dbReference type="ChEBI" id="CHEBI:29999"/>
        <dbReference type="ChEBI" id="CHEBI:30616"/>
        <dbReference type="ChEBI" id="CHEBI:83421"/>
        <dbReference type="ChEBI" id="CHEBI:456216"/>
        <dbReference type="EC" id="2.7.11.22"/>
    </reaction>
</comment>
<sequence length="138" mass="15920">MDDYEKLEKIGEGTYGKVYKARHRETGQIVALKKTRLEMEEEGVPSTALREVSVLQMLNESNHVVKLLSVQHVEENGRPILYLVFEYLTTDLKKFMDRNGKGPAHPLPKRLIKSFLYQLIKGVAHCHKHGVMHRDLKP</sequence>
<keyword evidence="5" id="KW-0418">Kinase</keyword>
<evidence type="ECO:0000256" key="9">
    <source>
        <dbReference type="PROSITE-ProRule" id="PRU10141"/>
    </source>
</evidence>
<dbReference type="SMART" id="SM00220">
    <property type="entry name" value="S_TKc"/>
    <property type="match status" value="1"/>
</dbReference>
<dbReference type="SUPFAM" id="SSF56112">
    <property type="entry name" value="Protein kinase-like (PK-like)"/>
    <property type="match status" value="1"/>
</dbReference>
<dbReference type="GO" id="GO:0005737">
    <property type="term" value="C:cytoplasm"/>
    <property type="evidence" value="ECO:0007669"/>
    <property type="project" value="TreeGrafter"/>
</dbReference>
<dbReference type="GO" id="GO:0005524">
    <property type="term" value="F:ATP binding"/>
    <property type="evidence" value="ECO:0007669"/>
    <property type="project" value="UniProtKB-UniRule"/>
</dbReference>
<evidence type="ECO:0000256" key="7">
    <source>
        <dbReference type="ARBA" id="ARBA00047811"/>
    </source>
</evidence>
<evidence type="ECO:0000256" key="2">
    <source>
        <dbReference type="ARBA" id="ARBA00022527"/>
    </source>
</evidence>
<dbReference type="PANTHER" id="PTHR24056:SF254">
    <property type="entry name" value="CYCLIN-DEPENDENT KINASE 2"/>
    <property type="match status" value="1"/>
</dbReference>
<dbReference type="GO" id="GO:0005634">
    <property type="term" value="C:nucleus"/>
    <property type="evidence" value="ECO:0007669"/>
    <property type="project" value="TreeGrafter"/>
</dbReference>
<evidence type="ECO:0000256" key="4">
    <source>
        <dbReference type="ARBA" id="ARBA00022741"/>
    </source>
</evidence>
<evidence type="ECO:0000256" key="6">
    <source>
        <dbReference type="ARBA" id="ARBA00022840"/>
    </source>
</evidence>
<keyword evidence="2" id="KW-0723">Serine/threonine-protein kinase</keyword>
<dbReference type="InterPro" id="IPR017441">
    <property type="entry name" value="Protein_kinase_ATP_BS"/>
</dbReference>
<evidence type="ECO:0000259" key="10">
    <source>
        <dbReference type="PROSITE" id="PS50011"/>
    </source>
</evidence>
<protein>
    <recommendedName>
        <fullName evidence="1">cyclin-dependent kinase</fullName>
        <ecNumber evidence="1">2.7.11.22</ecNumber>
    </recommendedName>
</protein>
<dbReference type="AlphaFoldDB" id="A0A061RT39"/>
<dbReference type="FunFam" id="3.30.200.20:FF:000215">
    <property type="entry name" value="Cyclin-dependent kinase 2 (CDK2L)"/>
    <property type="match status" value="1"/>
</dbReference>
<dbReference type="PROSITE" id="PS00107">
    <property type="entry name" value="PROTEIN_KINASE_ATP"/>
    <property type="match status" value="1"/>
</dbReference>
<dbReference type="InterPro" id="IPR050108">
    <property type="entry name" value="CDK"/>
</dbReference>
<dbReference type="GO" id="GO:0030332">
    <property type="term" value="F:cyclin binding"/>
    <property type="evidence" value="ECO:0007669"/>
    <property type="project" value="TreeGrafter"/>
</dbReference>
<dbReference type="InterPro" id="IPR000719">
    <property type="entry name" value="Prot_kinase_dom"/>
</dbReference>
<feature type="non-terminal residue" evidence="11">
    <location>
        <position position="138"/>
    </location>
</feature>
<dbReference type="EMBL" id="GBEZ01012150">
    <property type="protein sequence ID" value="JAC73711.1"/>
    <property type="molecule type" value="Transcribed_RNA"/>
</dbReference>
<gene>
    <name evidence="11" type="ORF">TSPGSL018_28080</name>
</gene>
<keyword evidence="4 9" id="KW-0547">Nucleotide-binding</keyword>
<reference evidence="11" key="1">
    <citation type="submission" date="2014-05" db="EMBL/GenBank/DDBJ databases">
        <title>The transcriptome of the halophilic microalga Tetraselmis sp. GSL018 isolated from the Great Salt Lake, Utah.</title>
        <authorList>
            <person name="Jinkerson R.E."/>
            <person name="D'Adamo S."/>
            <person name="Posewitz M.C."/>
        </authorList>
    </citation>
    <scope>NUCLEOTIDE SEQUENCE</scope>
    <source>
        <strain evidence="11">GSL018</strain>
    </source>
</reference>
<dbReference type="GO" id="GO:0010389">
    <property type="term" value="P:regulation of G2/M transition of mitotic cell cycle"/>
    <property type="evidence" value="ECO:0007669"/>
    <property type="project" value="TreeGrafter"/>
</dbReference>
<keyword evidence="3" id="KW-0808">Transferase</keyword>
<dbReference type="GO" id="GO:0007165">
    <property type="term" value="P:signal transduction"/>
    <property type="evidence" value="ECO:0007669"/>
    <property type="project" value="TreeGrafter"/>
</dbReference>